<evidence type="ECO:0000256" key="2">
    <source>
        <dbReference type="ARBA" id="ARBA00005120"/>
    </source>
</evidence>
<dbReference type="EMBL" id="UINC01103102">
    <property type="protein sequence ID" value="SVC65231.1"/>
    <property type="molecule type" value="Genomic_DNA"/>
</dbReference>
<organism evidence="11">
    <name type="scientific">marine metagenome</name>
    <dbReference type="NCBI Taxonomy" id="408172"/>
    <lineage>
        <taxon>unclassified sequences</taxon>
        <taxon>metagenomes</taxon>
        <taxon>ecological metagenomes</taxon>
    </lineage>
</organism>
<dbReference type="CDD" id="cd00950">
    <property type="entry name" value="DHDPS"/>
    <property type="match status" value="1"/>
</dbReference>
<name>A0A382P076_9ZZZZ</name>
<sequence length="222" mass="23240">MFTGSIVALITPFREGAVDESALRNLIRFHLENGTNGIVPCGTTGEAVTLTRKEWEQVVSVTIEEVRGKIPVIAGAGTNDTAKTIDMARYARSAGADGALVVTPYYNKPTQRGLVAHYTEIAQGVDIPIVVYNVPSRTCANVLPGTLAELAQIDTIVAVKEASGDLEQIGLIGALCGDLITILSGDDTLTLPILSVGGQGVISVVANIVPQDVARVVALYLA</sequence>
<dbReference type="HAMAP" id="MF_00418">
    <property type="entry name" value="DapA"/>
    <property type="match status" value="1"/>
</dbReference>
<evidence type="ECO:0000313" key="11">
    <source>
        <dbReference type="EMBL" id="SVC65231.1"/>
    </source>
</evidence>
<dbReference type="EC" id="4.3.3.7" evidence="3"/>
<keyword evidence="6" id="KW-0220">Diaminopimelate biosynthesis</keyword>
<comment type="catalytic activity">
    <reaction evidence="10">
        <text>L-aspartate 4-semialdehyde + pyruvate = (2S,4S)-4-hydroxy-2,3,4,5-tetrahydrodipicolinate + H2O + H(+)</text>
        <dbReference type="Rhea" id="RHEA:34171"/>
        <dbReference type="ChEBI" id="CHEBI:15361"/>
        <dbReference type="ChEBI" id="CHEBI:15377"/>
        <dbReference type="ChEBI" id="CHEBI:15378"/>
        <dbReference type="ChEBI" id="CHEBI:67139"/>
        <dbReference type="ChEBI" id="CHEBI:537519"/>
        <dbReference type="EC" id="4.3.3.7"/>
    </reaction>
</comment>
<dbReference type="GO" id="GO:0019877">
    <property type="term" value="P:diaminopimelate biosynthetic process"/>
    <property type="evidence" value="ECO:0007669"/>
    <property type="project" value="UniProtKB-KW"/>
</dbReference>
<dbReference type="PROSITE" id="PS00665">
    <property type="entry name" value="DHDPS_1"/>
    <property type="match status" value="1"/>
</dbReference>
<evidence type="ECO:0000256" key="9">
    <source>
        <dbReference type="ARBA" id="ARBA00023270"/>
    </source>
</evidence>
<dbReference type="InterPro" id="IPR002220">
    <property type="entry name" value="DapA-like"/>
</dbReference>
<comment type="pathway">
    <text evidence="2">Amino-acid biosynthesis; L-lysine biosynthesis via DAP pathway; (S)-tetrahydrodipicolinate from L-aspartate: step 3/4.</text>
</comment>
<proteinExistence type="inferred from homology"/>
<dbReference type="GO" id="GO:0008840">
    <property type="term" value="F:4-hydroxy-tetrahydrodipicolinate synthase activity"/>
    <property type="evidence" value="ECO:0007669"/>
    <property type="project" value="UniProtKB-EC"/>
</dbReference>
<dbReference type="GO" id="GO:0009089">
    <property type="term" value="P:lysine biosynthetic process via diaminopimelate"/>
    <property type="evidence" value="ECO:0007669"/>
    <property type="project" value="UniProtKB-UniPathway"/>
</dbReference>
<protein>
    <recommendedName>
        <fullName evidence="3">4-hydroxy-tetrahydrodipicolinate synthase</fullName>
        <ecNumber evidence="3">4.3.3.7</ecNumber>
    </recommendedName>
</protein>
<dbReference type="InterPro" id="IPR020625">
    <property type="entry name" value="Schiff_base-form_aldolases_AS"/>
</dbReference>
<evidence type="ECO:0000256" key="4">
    <source>
        <dbReference type="ARBA" id="ARBA00022490"/>
    </source>
</evidence>
<dbReference type="Gene3D" id="3.20.20.70">
    <property type="entry name" value="Aldolase class I"/>
    <property type="match status" value="1"/>
</dbReference>
<dbReference type="InterPro" id="IPR020624">
    <property type="entry name" value="Schiff_base-form_aldolases_CS"/>
</dbReference>
<dbReference type="PRINTS" id="PR00146">
    <property type="entry name" value="DHPICSNTHASE"/>
</dbReference>
<evidence type="ECO:0000256" key="3">
    <source>
        <dbReference type="ARBA" id="ARBA00012086"/>
    </source>
</evidence>
<keyword evidence="9" id="KW-0704">Schiff base</keyword>
<evidence type="ECO:0000256" key="10">
    <source>
        <dbReference type="ARBA" id="ARBA00047836"/>
    </source>
</evidence>
<evidence type="ECO:0000256" key="1">
    <source>
        <dbReference type="ARBA" id="ARBA00003294"/>
    </source>
</evidence>
<comment type="function">
    <text evidence="1">Catalyzes the condensation of (S)-aspartate-beta-semialdehyde [(S)-ASA] and pyruvate to 4-hydroxy-tetrahydrodipicolinate (HTPA).</text>
</comment>
<keyword evidence="7" id="KW-0457">Lysine biosynthesis</keyword>
<gene>
    <name evidence="11" type="ORF">METZ01_LOCUS318085</name>
</gene>
<dbReference type="PROSITE" id="PS00666">
    <property type="entry name" value="DHDPS_2"/>
    <property type="match status" value="1"/>
</dbReference>
<dbReference type="SUPFAM" id="SSF51569">
    <property type="entry name" value="Aldolase"/>
    <property type="match status" value="1"/>
</dbReference>
<evidence type="ECO:0000256" key="7">
    <source>
        <dbReference type="ARBA" id="ARBA00023154"/>
    </source>
</evidence>
<keyword evidence="5" id="KW-0028">Amino-acid biosynthesis</keyword>
<keyword evidence="4" id="KW-0963">Cytoplasm</keyword>
<dbReference type="NCBIfam" id="TIGR00674">
    <property type="entry name" value="dapA"/>
    <property type="match status" value="1"/>
</dbReference>
<dbReference type="AlphaFoldDB" id="A0A382P076"/>
<dbReference type="PANTHER" id="PTHR12128">
    <property type="entry name" value="DIHYDRODIPICOLINATE SYNTHASE"/>
    <property type="match status" value="1"/>
</dbReference>
<feature type="non-terminal residue" evidence="11">
    <location>
        <position position="222"/>
    </location>
</feature>
<reference evidence="11" key="1">
    <citation type="submission" date="2018-05" db="EMBL/GenBank/DDBJ databases">
        <authorList>
            <person name="Lanie J.A."/>
            <person name="Ng W.-L."/>
            <person name="Kazmierczak K.M."/>
            <person name="Andrzejewski T.M."/>
            <person name="Davidsen T.M."/>
            <person name="Wayne K.J."/>
            <person name="Tettelin H."/>
            <person name="Glass J.I."/>
            <person name="Rusch D."/>
            <person name="Podicherti R."/>
            <person name="Tsui H.-C.T."/>
            <person name="Winkler M.E."/>
        </authorList>
    </citation>
    <scope>NUCLEOTIDE SEQUENCE</scope>
</reference>
<dbReference type="InterPro" id="IPR005263">
    <property type="entry name" value="DapA"/>
</dbReference>
<evidence type="ECO:0000256" key="8">
    <source>
        <dbReference type="ARBA" id="ARBA00023239"/>
    </source>
</evidence>
<evidence type="ECO:0000256" key="6">
    <source>
        <dbReference type="ARBA" id="ARBA00022915"/>
    </source>
</evidence>
<dbReference type="GO" id="GO:0005829">
    <property type="term" value="C:cytosol"/>
    <property type="evidence" value="ECO:0007669"/>
    <property type="project" value="TreeGrafter"/>
</dbReference>
<dbReference type="SMART" id="SM01130">
    <property type="entry name" value="DHDPS"/>
    <property type="match status" value="1"/>
</dbReference>
<dbReference type="PANTHER" id="PTHR12128:SF66">
    <property type="entry name" value="4-HYDROXY-2-OXOGLUTARATE ALDOLASE, MITOCHONDRIAL"/>
    <property type="match status" value="1"/>
</dbReference>
<dbReference type="Pfam" id="PF00701">
    <property type="entry name" value="DHDPS"/>
    <property type="match status" value="1"/>
</dbReference>
<evidence type="ECO:0000256" key="5">
    <source>
        <dbReference type="ARBA" id="ARBA00022605"/>
    </source>
</evidence>
<dbReference type="UniPathway" id="UPA00034">
    <property type="reaction ID" value="UER00017"/>
</dbReference>
<keyword evidence="8" id="KW-0456">Lyase</keyword>
<dbReference type="InterPro" id="IPR013785">
    <property type="entry name" value="Aldolase_TIM"/>
</dbReference>
<accession>A0A382P076</accession>